<feature type="transmembrane region" description="Helical" evidence="1">
    <location>
        <begin position="69"/>
        <end position="92"/>
    </location>
</feature>
<dbReference type="Proteomes" id="UP001140510">
    <property type="component" value="Unassembled WGS sequence"/>
</dbReference>
<dbReference type="AlphaFoldDB" id="A0A9W9DAE2"/>
<keyword evidence="1" id="KW-0812">Transmembrane</keyword>
<keyword evidence="1" id="KW-1133">Transmembrane helix</keyword>
<dbReference type="OrthoDB" id="5376804at2759"/>
<sequence>MTPSSPQYSRVDNSPIQHVNEAANSADLSVPGKVGDSNDHVAHTDIGSDLKQHSQTISEVQPAREHASFIWWLEVGSCVLLVGGLVGIIATIAWTDGRALSQWPLRLSVNTLIAAFSVLMKASCALVLAEGISHIKWTSFRKPQSLHSFQAHDLASRGPWGAAILLRHDLGRSVASLGAFVTILILFLEPFSQQIVSLDDCERVHADKMGAIPRINLYRLQSGFTAGATISLPWGLRNAVNQGIYATNKPLLEWDCSSGNCTFAREYSSVAFCHTCQDVTSELVSKSWPNPMNYSADEIPSFAKYPNMTYKGLTLQLDGGTGSTEEARHMLVARGQPTIDMIRVLDWQKPSYAAYSCEVKPCVKTYSGTIHNSQLKEEVKDEHMFSRNPSNGYYRAADLRCINETQRQDVLNMGYNITSDDRWTTWHVSVERNDTIQQIEYEGTCEYVPEEHQDQYCDKTRKNKSDKYFLLKDEYARLFPASCVYTMNPQMGEALNANTFAELFEGELTEHYSYASPAQFGPEALLAVWNAGSGNGTLDDFTGLIKNISDAVTNHLRLNGEDYQSDAAHGEVHYNTVCIHVHWPWVAYSGAVVGLTLLFFAWVVLQGRRDQALLHKRWEDEGVGNTYHDFKSGALTVLFHGLDDESRRKLADAGSTNLQKELPKISKRMKVHLVPTQSGWKLSTADM</sequence>
<reference evidence="2" key="1">
    <citation type="submission" date="2022-10" db="EMBL/GenBank/DDBJ databases">
        <title>Tapping the CABI collections for fungal endophytes: first genome assemblies for Collariella, Neodidymelliopsis, Ascochyta clinopodiicola, Didymella pomorum, Didymosphaeria variabile, Neocosmospora piperis and Neocucurbitaria cava.</title>
        <authorList>
            <person name="Hill R."/>
        </authorList>
    </citation>
    <scope>NUCLEOTIDE SEQUENCE</scope>
    <source>
        <strain evidence="2">IMI 355091</strain>
    </source>
</reference>
<dbReference type="PANTHER" id="PTHR35394:SF5">
    <property type="entry name" value="DUF3176 DOMAIN-CONTAINING PROTEIN"/>
    <property type="match status" value="1"/>
</dbReference>
<keyword evidence="1" id="KW-0472">Membrane</keyword>
<organism evidence="2 3">
    <name type="scientific">Didymella pomorum</name>
    <dbReference type="NCBI Taxonomy" id="749634"/>
    <lineage>
        <taxon>Eukaryota</taxon>
        <taxon>Fungi</taxon>
        <taxon>Dikarya</taxon>
        <taxon>Ascomycota</taxon>
        <taxon>Pezizomycotina</taxon>
        <taxon>Dothideomycetes</taxon>
        <taxon>Pleosporomycetidae</taxon>
        <taxon>Pleosporales</taxon>
        <taxon>Pleosporineae</taxon>
        <taxon>Didymellaceae</taxon>
        <taxon>Didymella</taxon>
    </lineage>
</organism>
<comment type="caution">
    <text evidence="2">The sequence shown here is derived from an EMBL/GenBank/DDBJ whole genome shotgun (WGS) entry which is preliminary data.</text>
</comment>
<accession>A0A9W9DAE2</accession>
<feature type="transmembrane region" description="Helical" evidence="1">
    <location>
        <begin position="170"/>
        <end position="188"/>
    </location>
</feature>
<evidence type="ECO:0000313" key="2">
    <source>
        <dbReference type="EMBL" id="KAJ4410188.1"/>
    </source>
</evidence>
<dbReference type="EMBL" id="JAPEVA010000009">
    <property type="protein sequence ID" value="KAJ4410188.1"/>
    <property type="molecule type" value="Genomic_DNA"/>
</dbReference>
<gene>
    <name evidence="2" type="ORF">N0V91_002198</name>
</gene>
<keyword evidence="3" id="KW-1185">Reference proteome</keyword>
<dbReference type="Pfam" id="PF11374">
    <property type="entry name" value="DUF3176"/>
    <property type="match status" value="1"/>
</dbReference>
<feature type="transmembrane region" description="Helical" evidence="1">
    <location>
        <begin position="112"/>
        <end position="132"/>
    </location>
</feature>
<proteinExistence type="predicted"/>
<name>A0A9W9DAE2_9PLEO</name>
<dbReference type="InterPro" id="IPR021514">
    <property type="entry name" value="DUF3176"/>
</dbReference>
<dbReference type="PANTHER" id="PTHR35394">
    <property type="entry name" value="DUF3176 DOMAIN-CONTAINING PROTEIN"/>
    <property type="match status" value="1"/>
</dbReference>
<evidence type="ECO:0000256" key="1">
    <source>
        <dbReference type="SAM" id="Phobius"/>
    </source>
</evidence>
<feature type="transmembrane region" description="Helical" evidence="1">
    <location>
        <begin position="585"/>
        <end position="605"/>
    </location>
</feature>
<protein>
    <submittedName>
        <fullName evidence="2">Uncharacterized protein</fullName>
    </submittedName>
</protein>
<evidence type="ECO:0000313" key="3">
    <source>
        <dbReference type="Proteomes" id="UP001140510"/>
    </source>
</evidence>